<dbReference type="GO" id="GO:0005829">
    <property type="term" value="C:cytosol"/>
    <property type="evidence" value="ECO:0007669"/>
    <property type="project" value="TreeGrafter"/>
</dbReference>
<dbReference type="GO" id="GO:0003700">
    <property type="term" value="F:DNA-binding transcription factor activity"/>
    <property type="evidence" value="ECO:0007669"/>
    <property type="project" value="TreeGrafter"/>
</dbReference>
<reference evidence="3 4" key="1">
    <citation type="submission" date="2019-06" db="EMBL/GenBank/DDBJ databases">
        <title>Genome of Methylobacterium sp. 17Sr1-39.</title>
        <authorList>
            <person name="Seo T."/>
        </authorList>
    </citation>
    <scope>NUCLEOTIDE SEQUENCE [LARGE SCALE GENOMIC DNA]</scope>
    <source>
        <strain evidence="3 4">17Sr1-39</strain>
    </source>
</reference>
<dbReference type="RefSeq" id="WP_139040013.1">
    <property type="nucleotide sequence ID" value="NZ_VDDA01000032.1"/>
</dbReference>
<name>A0A5C4L762_9HYPH</name>
<dbReference type="EMBL" id="VDDA01000032">
    <property type="protein sequence ID" value="TNC07637.1"/>
    <property type="molecule type" value="Genomic_DNA"/>
</dbReference>
<dbReference type="SUPFAM" id="SSF47413">
    <property type="entry name" value="lambda repressor-like DNA-binding domains"/>
    <property type="match status" value="1"/>
</dbReference>
<dbReference type="OrthoDB" id="9815697at2"/>
<dbReference type="PANTHER" id="PTHR46797">
    <property type="entry name" value="HTH-TYPE TRANSCRIPTIONAL REGULATOR"/>
    <property type="match status" value="1"/>
</dbReference>
<dbReference type="Gene3D" id="1.10.260.40">
    <property type="entry name" value="lambda repressor-like DNA-binding domains"/>
    <property type="match status" value="1"/>
</dbReference>
<organism evidence="3 4">
    <name type="scientific">Methylobacterium terricola</name>
    <dbReference type="NCBI Taxonomy" id="2583531"/>
    <lineage>
        <taxon>Bacteria</taxon>
        <taxon>Pseudomonadati</taxon>
        <taxon>Pseudomonadota</taxon>
        <taxon>Alphaproteobacteria</taxon>
        <taxon>Hyphomicrobiales</taxon>
        <taxon>Methylobacteriaceae</taxon>
        <taxon>Methylobacterium</taxon>
    </lineage>
</organism>
<sequence>MDGRTRVARNLRRIRSAQGISQEALAIDANVDRTYVSGIERRVFNPTVDILDRLADALSIDVSELFNKLDNADPEPSSLRSGRRSSK</sequence>
<dbReference type="CDD" id="cd00093">
    <property type="entry name" value="HTH_XRE"/>
    <property type="match status" value="1"/>
</dbReference>
<dbReference type="InterPro" id="IPR010982">
    <property type="entry name" value="Lambda_DNA-bd_dom_sf"/>
</dbReference>
<feature type="domain" description="HTH cro/C1-type" evidence="2">
    <location>
        <begin position="11"/>
        <end position="65"/>
    </location>
</feature>
<dbReference type="AlphaFoldDB" id="A0A5C4L762"/>
<dbReference type="InterPro" id="IPR001387">
    <property type="entry name" value="Cro/C1-type_HTH"/>
</dbReference>
<evidence type="ECO:0000259" key="2">
    <source>
        <dbReference type="PROSITE" id="PS50943"/>
    </source>
</evidence>
<evidence type="ECO:0000256" key="1">
    <source>
        <dbReference type="ARBA" id="ARBA00023125"/>
    </source>
</evidence>
<dbReference type="Pfam" id="PF01381">
    <property type="entry name" value="HTH_3"/>
    <property type="match status" value="1"/>
</dbReference>
<protein>
    <submittedName>
        <fullName evidence="3">Helix-turn-helix transcriptional regulator</fullName>
    </submittedName>
</protein>
<gene>
    <name evidence="3" type="ORF">FF100_31645</name>
</gene>
<dbReference type="PROSITE" id="PS50943">
    <property type="entry name" value="HTH_CROC1"/>
    <property type="match status" value="1"/>
</dbReference>
<comment type="caution">
    <text evidence="3">The sequence shown here is derived from an EMBL/GenBank/DDBJ whole genome shotgun (WGS) entry which is preliminary data.</text>
</comment>
<dbReference type="PANTHER" id="PTHR46797:SF1">
    <property type="entry name" value="METHYLPHOSPHONATE SYNTHASE"/>
    <property type="match status" value="1"/>
</dbReference>
<dbReference type="InterPro" id="IPR050807">
    <property type="entry name" value="TransReg_Diox_bact_type"/>
</dbReference>
<accession>A0A5C4L762</accession>
<proteinExistence type="predicted"/>
<evidence type="ECO:0000313" key="3">
    <source>
        <dbReference type="EMBL" id="TNC07637.1"/>
    </source>
</evidence>
<dbReference type="Proteomes" id="UP000305267">
    <property type="component" value="Unassembled WGS sequence"/>
</dbReference>
<evidence type="ECO:0000313" key="4">
    <source>
        <dbReference type="Proteomes" id="UP000305267"/>
    </source>
</evidence>
<dbReference type="SMART" id="SM00530">
    <property type="entry name" value="HTH_XRE"/>
    <property type="match status" value="1"/>
</dbReference>
<keyword evidence="1" id="KW-0238">DNA-binding</keyword>
<dbReference type="GO" id="GO:0003677">
    <property type="term" value="F:DNA binding"/>
    <property type="evidence" value="ECO:0007669"/>
    <property type="project" value="UniProtKB-KW"/>
</dbReference>
<keyword evidence="4" id="KW-1185">Reference proteome</keyword>